<keyword evidence="2" id="KW-1185">Reference proteome</keyword>
<name>A0A8X6N195_NEPPI</name>
<proteinExistence type="predicted"/>
<protein>
    <submittedName>
        <fullName evidence="1">Uncharacterized protein</fullName>
    </submittedName>
</protein>
<comment type="caution">
    <text evidence="1">The sequence shown here is derived from an EMBL/GenBank/DDBJ whole genome shotgun (WGS) entry which is preliminary data.</text>
</comment>
<evidence type="ECO:0000313" key="1">
    <source>
        <dbReference type="EMBL" id="GFS88285.1"/>
    </source>
</evidence>
<gene>
    <name evidence="1" type="ORF">NPIL_89321</name>
</gene>
<sequence>MRLDEKQDSPFGPVLKMRCTTFQPYLTRKMENLYLTATYVLRVQPSEGRSDKKKNSLLPPAFPNVLPFSFGARYDVAWRQSWTITG</sequence>
<dbReference type="EMBL" id="BMAW01052957">
    <property type="protein sequence ID" value="GFS88285.1"/>
    <property type="molecule type" value="Genomic_DNA"/>
</dbReference>
<accession>A0A8X6N195</accession>
<organism evidence="1 2">
    <name type="scientific">Nephila pilipes</name>
    <name type="common">Giant wood spider</name>
    <name type="synonym">Nephila maculata</name>
    <dbReference type="NCBI Taxonomy" id="299642"/>
    <lineage>
        <taxon>Eukaryota</taxon>
        <taxon>Metazoa</taxon>
        <taxon>Ecdysozoa</taxon>
        <taxon>Arthropoda</taxon>
        <taxon>Chelicerata</taxon>
        <taxon>Arachnida</taxon>
        <taxon>Araneae</taxon>
        <taxon>Araneomorphae</taxon>
        <taxon>Entelegynae</taxon>
        <taxon>Araneoidea</taxon>
        <taxon>Nephilidae</taxon>
        <taxon>Nephila</taxon>
    </lineage>
</organism>
<reference evidence="1" key="1">
    <citation type="submission" date="2020-08" db="EMBL/GenBank/DDBJ databases">
        <title>Multicomponent nature underlies the extraordinary mechanical properties of spider dragline silk.</title>
        <authorList>
            <person name="Kono N."/>
            <person name="Nakamura H."/>
            <person name="Mori M."/>
            <person name="Yoshida Y."/>
            <person name="Ohtoshi R."/>
            <person name="Malay A.D."/>
            <person name="Moran D.A.P."/>
            <person name="Tomita M."/>
            <person name="Numata K."/>
            <person name="Arakawa K."/>
        </authorList>
    </citation>
    <scope>NUCLEOTIDE SEQUENCE</scope>
</reference>
<dbReference type="Proteomes" id="UP000887013">
    <property type="component" value="Unassembled WGS sequence"/>
</dbReference>
<evidence type="ECO:0000313" key="2">
    <source>
        <dbReference type="Proteomes" id="UP000887013"/>
    </source>
</evidence>
<dbReference type="AlphaFoldDB" id="A0A8X6N195"/>